<dbReference type="RefSeq" id="WP_258731624.1">
    <property type="nucleotide sequence ID" value="NZ_JANTHZ010000002.1"/>
</dbReference>
<evidence type="ECO:0000259" key="8">
    <source>
        <dbReference type="Pfam" id="PF06808"/>
    </source>
</evidence>
<evidence type="ECO:0000256" key="6">
    <source>
        <dbReference type="ARBA" id="ARBA00023136"/>
    </source>
</evidence>
<dbReference type="InterPro" id="IPR004681">
    <property type="entry name" value="TRAP_DctM"/>
</dbReference>
<feature type="transmembrane region" description="Helical" evidence="7">
    <location>
        <begin position="218"/>
        <end position="240"/>
    </location>
</feature>
<evidence type="ECO:0000256" key="3">
    <source>
        <dbReference type="ARBA" id="ARBA00022519"/>
    </source>
</evidence>
<dbReference type="PANTHER" id="PTHR33362">
    <property type="entry name" value="SIALIC ACID TRAP TRANSPORTER PERMEASE PROTEIN SIAT-RELATED"/>
    <property type="match status" value="1"/>
</dbReference>
<dbReference type="Pfam" id="PF06808">
    <property type="entry name" value="DctM"/>
    <property type="match status" value="1"/>
</dbReference>
<evidence type="ECO:0000256" key="7">
    <source>
        <dbReference type="RuleBase" id="RU369079"/>
    </source>
</evidence>
<evidence type="ECO:0000313" key="10">
    <source>
        <dbReference type="Proteomes" id="UP001151088"/>
    </source>
</evidence>
<keyword evidence="6 7" id="KW-0472">Membrane</keyword>
<sequence>MILFTLVVVLFLVLLMIGYPVGFAAGLSSFIGAGLVFGGLFDIRASAMIARLALSSMDSFLLLAIPFFILAGRLMNFGGITERMFAFVALLVRPIRGGLGHANVMASVIFAGMSGSATADAVGLGQIEMKAMLSQGYQREFSAGVTAASSLIGPILPPSIALVAYSVQAEVSVARMFFAAIVPALMMAVVYMGYVAWRARKDGMPIGTRATMAEIWPAFRVAILPILTPFIIMGGIYTGIFTPTEAAAVAALYALCLGLFVYRAYGPTRLARELMGTLIDTAVIMVIIIFTSAFGVVMIRAGIPGALAEFFASLTSNATVLLFLMVVLWMVVGCFMAQTPAILILTPILMPIIKSYGIDPIQFGILMTLTLTLGLLTPPVGMVLYALTRVTGLSFRELVRVSVPYVWLTLGVIVILILLPGLITFLPDLLL</sequence>
<evidence type="ECO:0000256" key="1">
    <source>
        <dbReference type="ARBA" id="ARBA00004429"/>
    </source>
</evidence>
<keyword evidence="3 7" id="KW-0997">Cell inner membrane</keyword>
<protein>
    <recommendedName>
        <fullName evidence="7">TRAP transporter large permease protein</fullName>
    </recommendedName>
</protein>
<evidence type="ECO:0000313" key="9">
    <source>
        <dbReference type="EMBL" id="MCS0494602.1"/>
    </source>
</evidence>
<evidence type="ECO:0000256" key="4">
    <source>
        <dbReference type="ARBA" id="ARBA00022692"/>
    </source>
</evidence>
<feature type="transmembrane region" description="Helical" evidence="7">
    <location>
        <begin position="143"/>
        <end position="165"/>
    </location>
</feature>
<name>A0A9X2T1E1_9HYPH</name>
<keyword evidence="4 7" id="KW-0812">Transmembrane</keyword>
<feature type="transmembrane region" description="Helical" evidence="7">
    <location>
        <begin position="361"/>
        <end position="385"/>
    </location>
</feature>
<comment type="caution">
    <text evidence="9">The sequence shown here is derived from an EMBL/GenBank/DDBJ whole genome shotgun (WGS) entry which is preliminary data.</text>
</comment>
<feature type="transmembrane region" description="Helical" evidence="7">
    <location>
        <begin position="246"/>
        <end position="265"/>
    </location>
</feature>
<feature type="transmembrane region" description="Helical" evidence="7">
    <location>
        <begin position="177"/>
        <end position="197"/>
    </location>
</feature>
<feature type="transmembrane region" description="Helical" evidence="7">
    <location>
        <begin position="405"/>
        <end position="426"/>
    </location>
</feature>
<proteinExistence type="inferred from homology"/>
<keyword evidence="10" id="KW-1185">Reference proteome</keyword>
<dbReference type="Proteomes" id="UP001151088">
    <property type="component" value="Unassembled WGS sequence"/>
</dbReference>
<feature type="domain" description="TRAP C4-dicarboxylate transport system permease DctM subunit" evidence="8">
    <location>
        <begin position="8"/>
        <end position="421"/>
    </location>
</feature>
<comment type="function">
    <text evidence="7">Part of the tripartite ATP-independent periplasmic (TRAP) transport system.</text>
</comment>
<dbReference type="InterPro" id="IPR010656">
    <property type="entry name" value="DctM"/>
</dbReference>
<dbReference type="AlphaFoldDB" id="A0A9X2T1E1"/>
<gene>
    <name evidence="9" type="ORF">NVS89_05790</name>
</gene>
<keyword evidence="2" id="KW-1003">Cell membrane</keyword>
<feature type="transmembrane region" description="Helical" evidence="7">
    <location>
        <begin position="60"/>
        <end position="80"/>
    </location>
</feature>
<comment type="subunit">
    <text evidence="7">The complex comprises the extracytoplasmic solute receptor protein and the two transmembrane proteins.</text>
</comment>
<keyword evidence="7" id="KW-0813">Transport</keyword>
<accession>A0A9X2T1E1</accession>
<dbReference type="PIRSF" id="PIRSF006066">
    <property type="entry name" value="HI0050"/>
    <property type="match status" value="1"/>
</dbReference>
<comment type="subcellular location">
    <subcellularLocation>
        <location evidence="1 7">Cell inner membrane</location>
        <topology evidence="1 7">Multi-pass membrane protein</topology>
    </subcellularLocation>
</comment>
<feature type="transmembrane region" description="Helical" evidence="7">
    <location>
        <begin position="321"/>
        <end position="349"/>
    </location>
</feature>
<dbReference type="GO" id="GO:0022857">
    <property type="term" value="F:transmembrane transporter activity"/>
    <property type="evidence" value="ECO:0007669"/>
    <property type="project" value="UniProtKB-UniRule"/>
</dbReference>
<comment type="similarity">
    <text evidence="7">Belongs to the TRAP transporter large permease family.</text>
</comment>
<reference evidence="9" key="1">
    <citation type="submission" date="2022-08" db="EMBL/GenBank/DDBJ databases">
        <authorList>
            <person name="Li F."/>
        </authorList>
    </citation>
    <scope>NUCLEOTIDE SEQUENCE</scope>
    <source>
        <strain evidence="9">MQZ15Z-1</strain>
    </source>
</reference>
<dbReference type="EMBL" id="JANTHZ010000002">
    <property type="protein sequence ID" value="MCS0494602.1"/>
    <property type="molecule type" value="Genomic_DNA"/>
</dbReference>
<feature type="transmembrane region" description="Helical" evidence="7">
    <location>
        <begin position="277"/>
        <end position="301"/>
    </location>
</feature>
<dbReference type="NCBIfam" id="TIGR00786">
    <property type="entry name" value="dctM"/>
    <property type="match status" value="1"/>
</dbReference>
<keyword evidence="5 7" id="KW-1133">Transmembrane helix</keyword>
<comment type="caution">
    <text evidence="7">Lacks conserved residue(s) required for the propagation of feature annotation.</text>
</comment>
<organism evidence="9 10">
    <name type="scientific">Ancylobacter mangrovi</name>
    <dbReference type="NCBI Taxonomy" id="2972472"/>
    <lineage>
        <taxon>Bacteria</taxon>
        <taxon>Pseudomonadati</taxon>
        <taxon>Pseudomonadota</taxon>
        <taxon>Alphaproteobacteria</taxon>
        <taxon>Hyphomicrobiales</taxon>
        <taxon>Xanthobacteraceae</taxon>
        <taxon>Ancylobacter</taxon>
    </lineage>
</organism>
<evidence type="ECO:0000256" key="5">
    <source>
        <dbReference type="ARBA" id="ARBA00022989"/>
    </source>
</evidence>
<dbReference type="GO" id="GO:0005886">
    <property type="term" value="C:plasma membrane"/>
    <property type="evidence" value="ECO:0007669"/>
    <property type="project" value="UniProtKB-SubCell"/>
</dbReference>
<evidence type="ECO:0000256" key="2">
    <source>
        <dbReference type="ARBA" id="ARBA00022475"/>
    </source>
</evidence>